<keyword evidence="3" id="KW-1185">Reference proteome</keyword>
<dbReference type="Proteomes" id="UP000887013">
    <property type="component" value="Unassembled WGS sequence"/>
</dbReference>
<protein>
    <submittedName>
        <fullName evidence="2">Uncharacterized protein</fullName>
    </submittedName>
</protein>
<comment type="caution">
    <text evidence="2">The sequence shown here is derived from an EMBL/GenBank/DDBJ whole genome shotgun (WGS) entry which is preliminary data.</text>
</comment>
<name>A0A8X6P2H7_NEPPI</name>
<dbReference type="AlphaFoldDB" id="A0A8X6P2H7"/>
<feature type="region of interest" description="Disordered" evidence="1">
    <location>
        <begin position="1"/>
        <end position="26"/>
    </location>
</feature>
<evidence type="ECO:0000313" key="3">
    <source>
        <dbReference type="Proteomes" id="UP000887013"/>
    </source>
</evidence>
<reference evidence="2" key="1">
    <citation type="submission" date="2020-08" db="EMBL/GenBank/DDBJ databases">
        <title>Multicomponent nature underlies the extraordinary mechanical properties of spider dragline silk.</title>
        <authorList>
            <person name="Kono N."/>
            <person name="Nakamura H."/>
            <person name="Mori M."/>
            <person name="Yoshida Y."/>
            <person name="Ohtoshi R."/>
            <person name="Malay A.D."/>
            <person name="Moran D.A.P."/>
            <person name="Tomita M."/>
            <person name="Numata K."/>
            <person name="Arakawa K."/>
        </authorList>
    </citation>
    <scope>NUCLEOTIDE SEQUENCE</scope>
</reference>
<sequence>MENSQSRKDTTGTGYEAHCSDPRDDVPRGQWRDAYLIVSRHTALPFSSTAGHLWSSPVTLLDTTVTR</sequence>
<proteinExistence type="predicted"/>
<evidence type="ECO:0000313" key="2">
    <source>
        <dbReference type="EMBL" id="GFT44971.1"/>
    </source>
</evidence>
<evidence type="ECO:0000256" key="1">
    <source>
        <dbReference type="SAM" id="MobiDB-lite"/>
    </source>
</evidence>
<accession>A0A8X6P2H7</accession>
<feature type="compositionally biased region" description="Basic and acidic residues" evidence="1">
    <location>
        <begin position="1"/>
        <end position="10"/>
    </location>
</feature>
<gene>
    <name evidence="2" type="ORF">NPIL_650001</name>
</gene>
<dbReference type="EMBL" id="BMAW01064393">
    <property type="protein sequence ID" value="GFT44971.1"/>
    <property type="molecule type" value="Genomic_DNA"/>
</dbReference>
<organism evidence="2 3">
    <name type="scientific">Nephila pilipes</name>
    <name type="common">Giant wood spider</name>
    <name type="synonym">Nephila maculata</name>
    <dbReference type="NCBI Taxonomy" id="299642"/>
    <lineage>
        <taxon>Eukaryota</taxon>
        <taxon>Metazoa</taxon>
        <taxon>Ecdysozoa</taxon>
        <taxon>Arthropoda</taxon>
        <taxon>Chelicerata</taxon>
        <taxon>Arachnida</taxon>
        <taxon>Araneae</taxon>
        <taxon>Araneomorphae</taxon>
        <taxon>Entelegynae</taxon>
        <taxon>Araneoidea</taxon>
        <taxon>Nephilidae</taxon>
        <taxon>Nephila</taxon>
    </lineage>
</organism>